<dbReference type="GO" id="GO:0005975">
    <property type="term" value="P:carbohydrate metabolic process"/>
    <property type="evidence" value="ECO:0007669"/>
    <property type="project" value="InterPro"/>
</dbReference>
<proteinExistence type="predicted"/>
<dbReference type="InterPro" id="IPR049591">
    <property type="entry name" value="CE4_u4-like"/>
</dbReference>
<organism evidence="1 2">
    <name type="scientific">Rhizobium esperanzae</name>
    <dbReference type="NCBI Taxonomy" id="1967781"/>
    <lineage>
        <taxon>Bacteria</taxon>
        <taxon>Pseudomonadati</taxon>
        <taxon>Pseudomonadota</taxon>
        <taxon>Alphaproteobacteria</taxon>
        <taxon>Hyphomicrobiales</taxon>
        <taxon>Rhizobiaceae</taxon>
        <taxon>Rhizobium/Agrobacterium group</taxon>
        <taxon>Rhizobium</taxon>
    </lineage>
</organism>
<dbReference type="AlphaFoldDB" id="A0A7W6UM89"/>
<reference evidence="1 2" key="1">
    <citation type="submission" date="2020-08" db="EMBL/GenBank/DDBJ databases">
        <title>Genomic Encyclopedia of Type Strains, Phase IV (KMG-V): Genome sequencing to study the core and pangenomes of soil and plant-associated prokaryotes.</title>
        <authorList>
            <person name="Whitman W."/>
        </authorList>
    </citation>
    <scope>NUCLEOTIDE SEQUENCE [LARGE SCALE GENOMIC DNA]</scope>
    <source>
        <strain evidence="1 2">SEMIA 414</strain>
    </source>
</reference>
<evidence type="ECO:0000313" key="2">
    <source>
        <dbReference type="Proteomes" id="UP000533724"/>
    </source>
</evidence>
<evidence type="ECO:0000313" key="1">
    <source>
        <dbReference type="EMBL" id="MBB4440819.1"/>
    </source>
</evidence>
<protein>
    <recommendedName>
        <fullName evidence="3">Polysaccharide deacetylase</fullName>
    </recommendedName>
</protein>
<dbReference type="EMBL" id="JACIHI010000009">
    <property type="protein sequence ID" value="MBB4440819.1"/>
    <property type="molecule type" value="Genomic_DNA"/>
</dbReference>
<dbReference type="SUPFAM" id="SSF88713">
    <property type="entry name" value="Glycoside hydrolase/deacetylase"/>
    <property type="match status" value="1"/>
</dbReference>
<dbReference type="Proteomes" id="UP000533724">
    <property type="component" value="Unassembled WGS sequence"/>
</dbReference>
<evidence type="ECO:0008006" key="3">
    <source>
        <dbReference type="Google" id="ProtNLM"/>
    </source>
</evidence>
<sequence>MTDAIAWDPLRRELDRWQAAGRVARFWLRDDDAVEPTQALETLIALARQSEVPLTLAVIPGLTGEALAVRLAEETSVTVAVHGWSHTNHAGPERKKQELGGERPAEVVLGELGEGFRLLERLHPARFLPVLVPPWNRIDPALIPALPGLGFAALSVYGRARQDGPVPLLNTHVDIIDWHGTRGGRSEAELVAELVAELRDRFAGSDEPVGVLTHHLVHDRAAWDFLSALFAVTGGHPAVRWSPASELLEHVAQKRATVLR</sequence>
<dbReference type="InterPro" id="IPR011330">
    <property type="entry name" value="Glyco_hydro/deAcase_b/a-brl"/>
</dbReference>
<dbReference type="Gene3D" id="3.20.20.370">
    <property type="entry name" value="Glycoside hydrolase/deacetylase"/>
    <property type="match status" value="1"/>
</dbReference>
<gene>
    <name evidence="1" type="ORF">GGE15_004096</name>
</gene>
<accession>A0A7W6UM89</accession>
<dbReference type="CDD" id="cd10928">
    <property type="entry name" value="CE4_u4"/>
    <property type="match status" value="1"/>
</dbReference>
<name>A0A7W6UM89_9HYPH</name>
<comment type="caution">
    <text evidence="1">The sequence shown here is derived from an EMBL/GenBank/DDBJ whole genome shotgun (WGS) entry which is preliminary data.</text>
</comment>
<dbReference type="RefSeq" id="WP_184500428.1">
    <property type="nucleotide sequence ID" value="NZ_JACIHI010000009.1"/>
</dbReference>